<reference evidence="2 3" key="1">
    <citation type="submission" date="2024-02" db="EMBL/GenBank/DDBJ databases">
        <title>de novo genome assembly of Solanum bulbocastanum strain 11H21.</title>
        <authorList>
            <person name="Hosaka A.J."/>
        </authorList>
    </citation>
    <scope>NUCLEOTIDE SEQUENCE [LARGE SCALE GENOMIC DNA]</scope>
    <source>
        <tissue evidence="2">Young leaves</tissue>
    </source>
</reference>
<evidence type="ECO:0000256" key="1">
    <source>
        <dbReference type="SAM" id="MobiDB-lite"/>
    </source>
</evidence>
<name>A0AAN8YV75_SOLBU</name>
<sequence length="84" mass="9401">MADVPESSLNPHPPEYIPIPTPPPRARFQCINISRGGVKVFPGSNRRVELAIAYIQGENALRRQFQSAKYASEVIGFYPPRDGY</sequence>
<feature type="region of interest" description="Disordered" evidence="1">
    <location>
        <begin position="1"/>
        <end position="21"/>
    </location>
</feature>
<comment type="caution">
    <text evidence="2">The sequence shown here is derived from an EMBL/GenBank/DDBJ whole genome shotgun (WGS) entry which is preliminary data.</text>
</comment>
<dbReference type="Proteomes" id="UP001371456">
    <property type="component" value="Unassembled WGS sequence"/>
</dbReference>
<evidence type="ECO:0000313" key="3">
    <source>
        <dbReference type="Proteomes" id="UP001371456"/>
    </source>
</evidence>
<gene>
    <name evidence="2" type="ORF">RDI58_003647</name>
</gene>
<keyword evidence="3" id="KW-1185">Reference proteome</keyword>
<feature type="compositionally biased region" description="Pro residues" evidence="1">
    <location>
        <begin position="11"/>
        <end position="21"/>
    </location>
</feature>
<accession>A0AAN8YV75</accession>
<evidence type="ECO:0000313" key="2">
    <source>
        <dbReference type="EMBL" id="KAK6805862.1"/>
    </source>
</evidence>
<organism evidence="2 3">
    <name type="scientific">Solanum bulbocastanum</name>
    <name type="common">Wild potato</name>
    <dbReference type="NCBI Taxonomy" id="147425"/>
    <lineage>
        <taxon>Eukaryota</taxon>
        <taxon>Viridiplantae</taxon>
        <taxon>Streptophyta</taxon>
        <taxon>Embryophyta</taxon>
        <taxon>Tracheophyta</taxon>
        <taxon>Spermatophyta</taxon>
        <taxon>Magnoliopsida</taxon>
        <taxon>eudicotyledons</taxon>
        <taxon>Gunneridae</taxon>
        <taxon>Pentapetalae</taxon>
        <taxon>asterids</taxon>
        <taxon>lamiids</taxon>
        <taxon>Solanales</taxon>
        <taxon>Solanaceae</taxon>
        <taxon>Solanoideae</taxon>
        <taxon>Solaneae</taxon>
        <taxon>Solanum</taxon>
    </lineage>
</organism>
<dbReference type="EMBL" id="JBANQN010000001">
    <property type="protein sequence ID" value="KAK6805862.1"/>
    <property type="molecule type" value="Genomic_DNA"/>
</dbReference>
<protein>
    <submittedName>
        <fullName evidence="2">Uncharacterized protein</fullName>
    </submittedName>
</protein>
<proteinExistence type="predicted"/>
<dbReference type="AlphaFoldDB" id="A0AAN8YV75"/>